<proteinExistence type="predicted"/>
<organism evidence="2 4">
    <name type="scientific">Aliidiomarina maris</name>
    <dbReference type="NCBI Taxonomy" id="531312"/>
    <lineage>
        <taxon>Bacteria</taxon>
        <taxon>Pseudomonadati</taxon>
        <taxon>Pseudomonadota</taxon>
        <taxon>Gammaproteobacteria</taxon>
        <taxon>Alteromonadales</taxon>
        <taxon>Idiomarinaceae</taxon>
        <taxon>Aliidiomarina</taxon>
    </lineage>
</organism>
<dbReference type="Pfam" id="PF07661">
    <property type="entry name" value="MORN_2"/>
    <property type="match status" value="2"/>
</dbReference>
<dbReference type="EMBL" id="QLMD01000013">
    <property type="protein sequence ID" value="RAJ94912.1"/>
    <property type="molecule type" value="Genomic_DNA"/>
</dbReference>
<dbReference type="SUPFAM" id="SSF82185">
    <property type="entry name" value="Histone H3 K4-specific methyltransferase SET7/9 N-terminal domain"/>
    <property type="match status" value="3"/>
</dbReference>
<dbReference type="Gene3D" id="2.20.110.10">
    <property type="entry name" value="Histone H3 K4-specific methyltransferase SET7/9 N-terminal domain"/>
    <property type="match status" value="1"/>
</dbReference>
<dbReference type="PANTHER" id="PTHR33706">
    <property type="entry name" value="MORN VARIANT REPEAT PROTEIN"/>
    <property type="match status" value="1"/>
</dbReference>
<protein>
    <submittedName>
        <fullName evidence="2">YD repeat-containing protein</fullName>
    </submittedName>
</protein>
<dbReference type="Proteomes" id="UP000287865">
    <property type="component" value="Unassembled WGS sequence"/>
</dbReference>
<evidence type="ECO:0000313" key="4">
    <source>
        <dbReference type="Proteomes" id="UP000249203"/>
    </source>
</evidence>
<dbReference type="EMBL" id="PIPK01000013">
    <property type="protein sequence ID" value="RUO20487.1"/>
    <property type="molecule type" value="Genomic_DNA"/>
</dbReference>
<feature type="signal peptide" evidence="1">
    <location>
        <begin position="1"/>
        <end position="25"/>
    </location>
</feature>
<evidence type="ECO:0000313" key="2">
    <source>
        <dbReference type="EMBL" id="RAJ94912.1"/>
    </source>
</evidence>
<sequence>MNNLQKRYLPLALLTISLFSVSALATSNGEQDDESIRWLNAQYCEVDESDAEYYLAAYQAIEGGYGVIVHYADTQTPRLHAQARSLDLCTPEFFGAYRSFRRDQQVLEQGEFDEQSRRQGWVTVYDTNGQLQRRIPYQDNQVEGIYSTYVDGVLVREQSVQAGRRHGVSRDFFANGETQRKIEFYQGSRHGEVKHWNEDGDVLLHSHYQHGKRHGAETRYFSEPQYRGEVSFSARYEDGVPVSNERDYHAPGQLRQERIYGDNGKVTQETRFNQDGAITYQMQPVDTPHGAGKEIKEFNADGQLTRHTLESNEVNWNLRQRYNDEGELIERLERKNNRTQGAFVRSSWGGEMQYGHYENGELHGEFYSENSSGERLTEGQYEHGKKVGAWTERDTRQTVTSEYNAEGELHGVREVHSPEGNLITRETYANGELHGEYVRYQGDTIVNQGHYEQGQRQGEWIFSQFNSRERIEMGEFKDNRRVGVWRTLNRHGHVVHINQFDDQSRPHGRQIDFQDTGAIQLLTEYKHGMMHGVRMYFMYGEPVHAERFEDGDLVEDLGEPDEWAMSEHLSYLKHGL</sequence>
<dbReference type="OrthoDB" id="5749896at2"/>
<evidence type="ECO:0000256" key="1">
    <source>
        <dbReference type="SAM" id="SignalP"/>
    </source>
</evidence>
<feature type="chain" id="PRO_5016326260" evidence="1">
    <location>
        <begin position="26"/>
        <end position="576"/>
    </location>
</feature>
<dbReference type="PANTHER" id="PTHR33706:SF1">
    <property type="entry name" value="TPR REPEAT PROTEIN"/>
    <property type="match status" value="1"/>
</dbReference>
<keyword evidence="5" id="KW-1185">Reference proteome</keyword>
<reference evidence="3 5" key="1">
    <citation type="journal article" date="2018" name="Front. Microbiol.">
        <title>Genome-Based Analysis Reveals the Taxonomy and Diversity of the Family Idiomarinaceae.</title>
        <authorList>
            <person name="Liu Y."/>
            <person name="Lai Q."/>
            <person name="Shao Z."/>
        </authorList>
    </citation>
    <scope>NUCLEOTIDE SEQUENCE [LARGE SCALE GENOMIC DNA]</scope>
    <source>
        <strain evidence="3 5">CF12-14</strain>
    </source>
</reference>
<evidence type="ECO:0000313" key="3">
    <source>
        <dbReference type="EMBL" id="RUO20487.1"/>
    </source>
</evidence>
<gene>
    <name evidence="2" type="ORF">B0I24_11366</name>
    <name evidence="3" type="ORF">CWE07_12025</name>
</gene>
<accession>A0A327WYS1</accession>
<reference evidence="2 4" key="2">
    <citation type="submission" date="2018-06" db="EMBL/GenBank/DDBJ databases">
        <title>Genomic Encyclopedia of Type Strains, Phase III (KMG-III): the genomes of soil and plant-associated and newly described type strains.</title>
        <authorList>
            <person name="Whitman W."/>
        </authorList>
    </citation>
    <scope>NUCLEOTIDE SEQUENCE [LARGE SCALE GENOMIC DNA]</scope>
    <source>
        <strain evidence="2 4">CGMCC 1.15366</strain>
    </source>
</reference>
<keyword evidence="1" id="KW-0732">Signal</keyword>
<name>A0A327WYS1_9GAMM</name>
<dbReference type="InterPro" id="IPR011652">
    <property type="entry name" value="MORN_2"/>
</dbReference>
<comment type="caution">
    <text evidence="2">The sequence shown here is derived from an EMBL/GenBank/DDBJ whole genome shotgun (WGS) entry which is preliminary data.</text>
</comment>
<dbReference type="AlphaFoldDB" id="A0A327WYS1"/>
<dbReference type="RefSeq" id="WP_111570168.1">
    <property type="nucleotide sequence ID" value="NZ_PIPK01000013.1"/>
</dbReference>
<evidence type="ECO:0000313" key="5">
    <source>
        <dbReference type="Proteomes" id="UP000287865"/>
    </source>
</evidence>
<dbReference type="Proteomes" id="UP000249203">
    <property type="component" value="Unassembled WGS sequence"/>
</dbReference>
<dbReference type="Gene3D" id="3.90.930.1">
    <property type="match status" value="2"/>
</dbReference>